<accession>A0ABN1UD90</accession>
<feature type="region of interest" description="Disordered" evidence="1">
    <location>
        <begin position="56"/>
        <end position="77"/>
    </location>
</feature>
<name>A0ABN1UD90_9ACTN</name>
<keyword evidence="3" id="KW-1185">Reference proteome</keyword>
<dbReference type="Proteomes" id="UP001499979">
    <property type="component" value="Unassembled WGS sequence"/>
</dbReference>
<protein>
    <submittedName>
        <fullName evidence="2">Uncharacterized protein</fullName>
    </submittedName>
</protein>
<evidence type="ECO:0000313" key="2">
    <source>
        <dbReference type="EMBL" id="GAA1134089.1"/>
    </source>
</evidence>
<gene>
    <name evidence="2" type="ORF">GCM10009606_12810</name>
</gene>
<proteinExistence type="predicted"/>
<comment type="caution">
    <text evidence="2">The sequence shown here is derived from an EMBL/GenBank/DDBJ whole genome shotgun (WGS) entry which is preliminary data.</text>
</comment>
<sequence length="147" mass="15934">MEHTVAVRIATSYAGASRRLDVAITGSRAVLHEDGRATPFDTERLWPVVRDRLPPLDRLTADPPPHREPRPAGVPGPDWADRCEAMVAVAVVVEGAEPVVRTWFATDDGLWAAAPGDVRRARAGELAELLVWDVTGALETLVRRAAS</sequence>
<dbReference type="EMBL" id="BAAAJE010000005">
    <property type="protein sequence ID" value="GAA1134089.1"/>
    <property type="molecule type" value="Genomic_DNA"/>
</dbReference>
<dbReference type="RefSeq" id="WP_343906651.1">
    <property type="nucleotide sequence ID" value="NZ_BAAAJE010000005.1"/>
</dbReference>
<organism evidence="2 3">
    <name type="scientific">Nocardioides aquiterrae</name>
    <dbReference type="NCBI Taxonomy" id="203799"/>
    <lineage>
        <taxon>Bacteria</taxon>
        <taxon>Bacillati</taxon>
        <taxon>Actinomycetota</taxon>
        <taxon>Actinomycetes</taxon>
        <taxon>Propionibacteriales</taxon>
        <taxon>Nocardioidaceae</taxon>
        <taxon>Nocardioides</taxon>
    </lineage>
</organism>
<reference evidence="2 3" key="1">
    <citation type="journal article" date="2019" name="Int. J. Syst. Evol. Microbiol.">
        <title>The Global Catalogue of Microorganisms (GCM) 10K type strain sequencing project: providing services to taxonomists for standard genome sequencing and annotation.</title>
        <authorList>
            <consortium name="The Broad Institute Genomics Platform"/>
            <consortium name="The Broad Institute Genome Sequencing Center for Infectious Disease"/>
            <person name="Wu L."/>
            <person name="Ma J."/>
        </authorList>
    </citation>
    <scope>NUCLEOTIDE SEQUENCE [LARGE SCALE GENOMIC DNA]</scope>
    <source>
        <strain evidence="2 3">JCM 11813</strain>
    </source>
</reference>
<evidence type="ECO:0000313" key="3">
    <source>
        <dbReference type="Proteomes" id="UP001499979"/>
    </source>
</evidence>
<evidence type="ECO:0000256" key="1">
    <source>
        <dbReference type="SAM" id="MobiDB-lite"/>
    </source>
</evidence>